<feature type="transmembrane region" description="Helical" evidence="6">
    <location>
        <begin position="100"/>
        <end position="120"/>
    </location>
</feature>
<evidence type="ECO:0000313" key="8">
    <source>
        <dbReference type="EnsemblMetazoa" id="XP_014247894.1"/>
    </source>
</evidence>
<dbReference type="InterPro" id="IPR043216">
    <property type="entry name" value="PAP-like"/>
</dbReference>
<feature type="transmembrane region" description="Helical" evidence="6">
    <location>
        <begin position="268"/>
        <end position="285"/>
    </location>
</feature>
<dbReference type="KEGG" id="clec:106665737"/>
<feature type="transmembrane region" description="Helical" evidence="6">
    <location>
        <begin position="140"/>
        <end position="159"/>
    </location>
</feature>
<evidence type="ECO:0000313" key="9">
    <source>
        <dbReference type="Proteomes" id="UP000494040"/>
    </source>
</evidence>
<evidence type="ECO:0000259" key="7">
    <source>
        <dbReference type="SMART" id="SM00014"/>
    </source>
</evidence>
<name>A0A8I6RPV1_CIMLE</name>
<comment type="similarity">
    <text evidence="2">Belongs to the PA-phosphatase related phosphoesterase family.</text>
</comment>
<feature type="transmembrane region" description="Helical" evidence="6">
    <location>
        <begin position="44"/>
        <end position="66"/>
    </location>
</feature>
<dbReference type="EnsemblMetazoa" id="XM_014392408.1">
    <property type="protein sequence ID" value="XP_014247894.1"/>
    <property type="gene ID" value="LOC106665737"/>
</dbReference>
<dbReference type="GO" id="GO:0007165">
    <property type="term" value="P:signal transduction"/>
    <property type="evidence" value="ECO:0007669"/>
    <property type="project" value="TreeGrafter"/>
</dbReference>
<evidence type="ECO:0000256" key="5">
    <source>
        <dbReference type="ARBA" id="ARBA00023136"/>
    </source>
</evidence>
<dbReference type="GO" id="GO:0006644">
    <property type="term" value="P:phospholipid metabolic process"/>
    <property type="evidence" value="ECO:0007669"/>
    <property type="project" value="InterPro"/>
</dbReference>
<dbReference type="GeneID" id="106665737"/>
<dbReference type="GO" id="GO:0008195">
    <property type="term" value="F:phosphatidate phosphatase activity"/>
    <property type="evidence" value="ECO:0007669"/>
    <property type="project" value="TreeGrafter"/>
</dbReference>
<dbReference type="InterPro" id="IPR036938">
    <property type="entry name" value="PAP2/HPO_sf"/>
</dbReference>
<dbReference type="AlphaFoldDB" id="A0A8I6RPV1"/>
<dbReference type="Gene3D" id="1.20.144.10">
    <property type="entry name" value="Phosphatidic acid phosphatase type 2/haloperoxidase"/>
    <property type="match status" value="1"/>
</dbReference>
<protein>
    <recommendedName>
        <fullName evidence="7">Phosphatidic acid phosphatase type 2/haloperoxidase domain-containing protein</fullName>
    </recommendedName>
</protein>
<dbReference type="Pfam" id="PF01569">
    <property type="entry name" value="PAP2"/>
    <property type="match status" value="1"/>
</dbReference>
<dbReference type="SUPFAM" id="SSF48317">
    <property type="entry name" value="Acid phosphatase/Vanadium-dependent haloperoxidase"/>
    <property type="match status" value="1"/>
</dbReference>
<dbReference type="InterPro" id="IPR000326">
    <property type="entry name" value="PAP2/HPO"/>
</dbReference>
<dbReference type="GO" id="GO:0005886">
    <property type="term" value="C:plasma membrane"/>
    <property type="evidence" value="ECO:0007669"/>
    <property type="project" value="TreeGrafter"/>
</dbReference>
<comment type="subcellular location">
    <subcellularLocation>
        <location evidence="1">Membrane</location>
        <topology evidence="1">Multi-pass membrane protein</topology>
    </subcellularLocation>
</comment>
<keyword evidence="4 6" id="KW-1133">Transmembrane helix</keyword>
<dbReference type="OrthoDB" id="8907274at2759"/>
<evidence type="ECO:0000256" key="1">
    <source>
        <dbReference type="ARBA" id="ARBA00004141"/>
    </source>
</evidence>
<dbReference type="PANTHER" id="PTHR10165">
    <property type="entry name" value="LIPID PHOSPHATE PHOSPHATASE"/>
    <property type="match status" value="1"/>
</dbReference>
<keyword evidence="5 6" id="KW-0472">Membrane</keyword>
<dbReference type="RefSeq" id="XP_014247894.1">
    <property type="nucleotide sequence ID" value="XM_014392408.1"/>
</dbReference>
<organism evidence="8 9">
    <name type="scientific">Cimex lectularius</name>
    <name type="common">Bed bug</name>
    <name type="synonym">Acanthia lectularia</name>
    <dbReference type="NCBI Taxonomy" id="79782"/>
    <lineage>
        <taxon>Eukaryota</taxon>
        <taxon>Metazoa</taxon>
        <taxon>Ecdysozoa</taxon>
        <taxon>Arthropoda</taxon>
        <taxon>Hexapoda</taxon>
        <taxon>Insecta</taxon>
        <taxon>Pterygota</taxon>
        <taxon>Neoptera</taxon>
        <taxon>Paraneoptera</taxon>
        <taxon>Hemiptera</taxon>
        <taxon>Heteroptera</taxon>
        <taxon>Panheteroptera</taxon>
        <taxon>Cimicomorpha</taxon>
        <taxon>Cimicidae</taxon>
        <taxon>Cimex</taxon>
    </lineage>
</organism>
<dbReference type="SMART" id="SM00014">
    <property type="entry name" value="acidPPc"/>
    <property type="match status" value="1"/>
</dbReference>
<feature type="domain" description="Phosphatidic acid phosphatase type 2/haloperoxidase" evidence="7">
    <location>
        <begin position="139"/>
        <end position="283"/>
    </location>
</feature>
<evidence type="ECO:0000256" key="6">
    <source>
        <dbReference type="SAM" id="Phobius"/>
    </source>
</evidence>
<keyword evidence="9" id="KW-1185">Reference proteome</keyword>
<dbReference type="PANTHER" id="PTHR10165:SF103">
    <property type="entry name" value="PHOSPHOLIPID PHOSPHATASE HOMOLOG 1.2 HOMOLOG"/>
    <property type="match status" value="1"/>
</dbReference>
<evidence type="ECO:0000256" key="4">
    <source>
        <dbReference type="ARBA" id="ARBA00022989"/>
    </source>
</evidence>
<accession>A0A8I6RPV1</accession>
<reference evidence="8" key="1">
    <citation type="submission" date="2022-01" db="UniProtKB">
        <authorList>
            <consortium name="EnsemblMetazoa"/>
        </authorList>
    </citation>
    <scope>IDENTIFICATION</scope>
</reference>
<sequence length="299" mass="34356">MDDDTEQFPSASRLCDCFKNCIIGLLKKCGLVNYDIKRLVLLKVILQIFLEAVSVVLAFLLSTFIYGMFDPVEREIVCDDFSIKYPIVGKKGRYDYLQMCFLFIMLPAVIISIIDLIHYGSSGSFYGPQTCLTKMYNTEIIFLFGMFAAQALICIVQICSGRMRPDFLEVCKPDMGKHCTSANSSFFSFQPVCLGRKEDVKLARLSFPSEHSVMSIQSMCFLCLYMEQKITYRETILFKRLVQLLLMELAVWASFSEVRFYRNHKSDVYVGMTIGGIFGWLMDYFNRKTSPVTVYIDDL</sequence>
<proteinExistence type="inferred from homology"/>
<evidence type="ECO:0000256" key="2">
    <source>
        <dbReference type="ARBA" id="ARBA00008816"/>
    </source>
</evidence>
<dbReference type="Proteomes" id="UP000494040">
    <property type="component" value="Unassembled WGS sequence"/>
</dbReference>
<dbReference type="GO" id="GO:0046839">
    <property type="term" value="P:phospholipid dephosphorylation"/>
    <property type="evidence" value="ECO:0007669"/>
    <property type="project" value="TreeGrafter"/>
</dbReference>
<evidence type="ECO:0000256" key="3">
    <source>
        <dbReference type="ARBA" id="ARBA00022692"/>
    </source>
</evidence>
<keyword evidence="3 6" id="KW-0812">Transmembrane</keyword>